<proteinExistence type="predicted"/>
<organism evidence="1 2">
    <name type="scientific">Roseomonas marmotae</name>
    <dbReference type="NCBI Taxonomy" id="2768161"/>
    <lineage>
        <taxon>Bacteria</taxon>
        <taxon>Pseudomonadati</taxon>
        <taxon>Pseudomonadota</taxon>
        <taxon>Alphaproteobacteria</taxon>
        <taxon>Acetobacterales</taxon>
        <taxon>Roseomonadaceae</taxon>
        <taxon>Roseomonas</taxon>
    </lineage>
</organism>
<keyword evidence="2" id="KW-1185">Reference proteome</keyword>
<evidence type="ECO:0000313" key="2">
    <source>
        <dbReference type="Proteomes" id="UP001518990"/>
    </source>
</evidence>
<sequence>MNPGNVNIARGENQASIGACLSRNQEEAPAFFRRQEEDVAMITRAVRCPVAIAASPGILQDCAVKGVRIVMSPEQPGQVTITAPNEAAADAAEVWLAEMDAPSH</sequence>
<accession>A0ABS3KC77</accession>
<reference evidence="1 2" key="1">
    <citation type="submission" date="2020-09" db="EMBL/GenBank/DDBJ databases">
        <title>Roseomonas.</title>
        <authorList>
            <person name="Zhu W."/>
        </authorList>
    </citation>
    <scope>NUCLEOTIDE SEQUENCE [LARGE SCALE GENOMIC DNA]</scope>
    <source>
        <strain evidence="1 2">1311</strain>
    </source>
</reference>
<dbReference type="Proteomes" id="UP001518990">
    <property type="component" value="Unassembled WGS sequence"/>
</dbReference>
<comment type="caution">
    <text evidence="1">The sequence shown here is derived from an EMBL/GenBank/DDBJ whole genome shotgun (WGS) entry which is preliminary data.</text>
</comment>
<dbReference type="RefSeq" id="WP_207446981.1">
    <property type="nucleotide sequence ID" value="NZ_JACTNF010000009.1"/>
</dbReference>
<gene>
    <name evidence="1" type="ORF">IAI60_10535</name>
</gene>
<name>A0ABS3KC77_9PROT</name>
<evidence type="ECO:0000313" key="1">
    <source>
        <dbReference type="EMBL" id="MBO1075045.1"/>
    </source>
</evidence>
<protein>
    <submittedName>
        <fullName evidence="1">Uncharacterized protein</fullName>
    </submittedName>
</protein>
<dbReference type="EMBL" id="JACTNF010000009">
    <property type="protein sequence ID" value="MBO1075045.1"/>
    <property type="molecule type" value="Genomic_DNA"/>
</dbReference>